<dbReference type="Gene3D" id="2.60.40.1930">
    <property type="match status" value="1"/>
</dbReference>
<evidence type="ECO:0000259" key="6">
    <source>
        <dbReference type="SMART" id="SM00223"/>
    </source>
</evidence>
<evidence type="ECO:0000256" key="4">
    <source>
        <dbReference type="ARBA" id="ARBA00023157"/>
    </source>
</evidence>
<dbReference type="GO" id="GO:0004866">
    <property type="term" value="F:endopeptidase inhibitor activity"/>
    <property type="evidence" value="ECO:0007669"/>
    <property type="project" value="InterPro"/>
</dbReference>
<feature type="chain" id="PRO_5037573287" evidence="5">
    <location>
        <begin position="23"/>
        <end position="1831"/>
    </location>
</feature>
<dbReference type="InterPro" id="IPR011626">
    <property type="entry name" value="Alpha-macroglobulin_TED"/>
</dbReference>
<dbReference type="InterPro" id="IPR011625">
    <property type="entry name" value="A2M_N_BRD"/>
</dbReference>
<organism evidence="9 10">
    <name type="scientific">Aureimonas glaciei</name>
    <dbReference type="NCBI Taxonomy" id="1776957"/>
    <lineage>
        <taxon>Bacteria</taxon>
        <taxon>Pseudomonadati</taxon>
        <taxon>Pseudomonadota</taxon>
        <taxon>Alphaproteobacteria</taxon>
        <taxon>Hyphomicrobiales</taxon>
        <taxon>Aurantimonadaceae</taxon>
        <taxon>Aureimonas</taxon>
    </lineage>
</organism>
<feature type="domain" description="Apple" evidence="6">
    <location>
        <begin position="32"/>
        <end position="94"/>
    </location>
</feature>
<dbReference type="InterPro" id="IPR021868">
    <property type="entry name" value="Alpha_2_Macroglob_MG3"/>
</dbReference>
<dbReference type="InterPro" id="IPR041246">
    <property type="entry name" value="Bact_MG10"/>
</dbReference>
<comment type="caution">
    <text evidence="9">The sequence shown here is derived from an EMBL/GenBank/DDBJ whole genome shotgun (WGS) entry which is preliminary data.</text>
</comment>
<dbReference type="InterPro" id="IPR011990">
    <property type="entry name" value="TPR-like_helical_dom_sf"/>
</dbReference>
<dbReference type="InterPro" id="IPR001599">
    <property type="entry name" value="Macroglobln_a2"/>
</dbReference>
<dbReference type="Pfam" id="PF17973">
    <property type="entry name" value="bMG10"/>
    <property type="match status" value="1"/>
</dbReference>
<gene>
    <name evidence="9" type="ORF">GCM10011335_13830</name>
</gene>
<reference evidence="9" key="2">
    <citation type="submission" date="2020-09" db="EMBL/GenBank/DDBJ databases">
        <authorList>
            <person name="Sun Q."/>
            <person name="Zhou Y."/>
        </authorList>
    </citation>
    <scope>NUCLEOTIDE SEQUENCE</scope>
    <source>
        <strain evidence="9">CGMCC 1.15493</strain>
    </source>
</reference>
<dbReference type="InterPro" id="IPR003609">
    <property type="entry name" value="Pan_app"/>
</dbReference>
<keyword evidence="3" id="KW-0677">Repeat</keyword>
<sequence length="1831" mass="194191">MRRGAVLATVLLAALADQTAFAQPAAERRIVSSPHADYFGGDYDILKDVDANICETACLADAKCQAFTLNTATKWCFLKSEIGELRYADKATSGRVVTAAALSENQIAEREAELAFLPKDQRDAAAQLRLAVADEERDAGLDDGAIAASAETALERRDFGEAARLYREALKRDPADYDAWRGMALATLAFTSDDYEQKQANDALRAPAAINAYVTAPDAVGMARALDLLAQTMAASEDWARAIKTWRASIAVLDLAETRTRLDAAVASHGFRITDNTVDNNAANPRLCVNFSEALAPSLIDSETIGNYVSVDGGENLPVSASGSQVCVEGVAHGARYRLVVRPGILSASGEKTTRPSDLSVYVRDRDPSAHFASNAYVLPAGGEATIPITTVNTDTVQARLVRIGDRQLARTIAESRFLGQFASYEVDDIADNQGEQVWKGFVDVARKTNEEVVTAIPVSALVQDLQPGVYLLSATATNAKNDYEALATQWFVLTDIGLSTFAAEDGFHVLARSLGTASPLSGIKLDLVAANNEVLGSVVTDDKGYARLSAGLMRGTGGDRPAVLMAAAAKAPGSEGQEDFVFLDLTATPFDLTDRGVEGRQPAGALDVFLTPERGIYRTGDTAHFTGLMRDGRGEAVEGLTLTGIVTRPDGVEFARQPIAGETAGGFAWDTTFPANAMRGAWTFALFTDPKRPALAQQSVLVDDFEPQKIDFDLSVDGDVLDPAAPPAASVDVRYLFGAAATGLEVAGETILQVADGIDGFPGYRFGLADDAPTAMRIPFSGDVTDEAGTSAIAIEAFEPPVTTKPLKAEVRVQVTDAGGRPVEKTVELPLAGAKPRLGIKPLFDGAVGQGSEALFDVVALGPDAAQTDLSGVEWVVNKVTMNFQWYQSNGRWNYEPTRSVARVASGTLDLSADAAGKIAIPVEWGGYELVLKDPAGEALPASFAFDAGWYVAATSAETPDILKVSLDKPRYAIGDKATVHIEPRFAGKVEVLVMDERVIARESADIPAEGGDVTLDVTRDWGPGVYVTAVLYRPMDLTEKRMPGRAIGLVHAAVDPGSRALQVSLDAPERIEPRRTVDVGLTVAGIAEGETAYVTLAAVDVGILNITDFTAPSPQDFYFGQRLLGVEIRDLYSRLIDRMQGAPGAVRSGGDAGASMVSPPPMDELVALFSGVVTVGADGKVSIPVAVPDFNGTLKLMAVAWSKTGVGEASADLLVRDPIVLQVSQPRFLAPGDTSRIAIDVNHVEGPTGNVQLALTGGEGVVRLEANAEASFELAANGRQRVMVPVTAEAVGDAAFELAMITPDGTVLTKSFRLPVRSIAPETVTKSAFELAANGGRLTLDADIFEGYVPETVRATVSITGLGGFDVAGVVRALDRYPYGCTEQLTSRAMPLVYLDQTILSAGLSGSEDVAERINTAITGVLANQSSNGSFGLWRPDAGDLWLDAYVADFLTRAREAGYKVPQEGFTLALDNLKNSINYLPEQPDWGPVAYAYYVLARNGRAAIGDLRYYADNEAEKFKTPLAQAHLAAALALYGDRVRSETVFRMAVNGAEADQNGALAGRSDYGTPLRDGAAVLTLGLEAKIDGVDWDGLVQRVGIERSQKQYTSTQEDAWSLLAAHALLNSRPPSLTIDGDDREGAFAASYDAAALATPVGFANRGAAPVSAEMTLAGVPREAPPAESAGYAITRSYYTLDGETADPSTVGQGDRLVAVLDVQPGDTEAARLIIDDPLPAGFEIDNPSILRSGDVASLGFLELTSEAAHTEFRADRFVVAVNQEAGSNASMRFAYIVRAVSPGEFVHPAAVVEDMYRPERRGRTDEGRVTVVGALK</sequence>
<dbReference type="Gene3D" id="1.25.40.10">
    <property type="entry name" value="Tetratricopeptide repeat domain"/>
    <property type="match status" value="1"/>
</dbReference>
<dbReference type="SMART" id="SM00223">
    <property type="entry name" value="APPLE"/>
    <property type="match status" value="1"/>
</dbReference>
<dbReference type="InterPro" id="IPR041203">
    <property type="entry name" value="Bact_A2M_MG5"/>
</dbReference>
<dbReference type="Pfam" id="PF11974">
    <property type="entry name" value="bMG3"/>
    <property type="match status" value="1"/>
</dbReference>
<dbReference type="Gene3D" id="1.50.10.20">
    <property type="match status" value="1"/>
</dbReference>
<dbReference type="InterPro" id="IPR026284">
    <property type="entry name" value="A2MG_proteobact"/>
</dbReference>
<evidence type="ECO:0000256" key="5">
    <source>
        <dbReference type="SAM" id="SignalP"/>
    </source>
</evidence>
<dbReference type="PANTHER" id="PTHR40094">
    <property type="entry name" value="ALPHA-2-MACROGLOBULIN HOMOLOG"/>
    <property type="match status" value="1"/>
</dbReference>
<proteinExistence type="inferred from homology"/>
<evidence type="ECO:0000259" key="7">
    <source>
        <dbReference type="SMART" id="SM01359"/>
    </source>
</evidence>
<keyword evidence="4" id="KW-1015">Disulfide bond</keyword>
<dbReference type="InterPro" id="IPR047565">
    <property type="entry name" value="Alpha-macroglob_thiol-ester_cl"/>
</dbReference>
<dbReference type="InterPro" id="IPR049120">
    <property type="entry name" value="A2M_bMG2"/>
</dbReference>
<dbReference type="InterPro" id="IPR000177">
    <property type="entry name" value="Apple"/>
</dbReference>
<dbReference type="PIRSF" id="PIRSF038980">
    <property type="entry name" value="A2M_bac"/>
    <property type="match status" value="1"/>
</dbReference>
<dbReference type="RefSeq" id="WP_244639924.1">
    <property type="nucleotide sequence ID" value="NZ_BMJJ01000003.1"/>
</dbReference>
<dbReference type="Pfam" id="PF21142">
    <property type="entry name" value="A2M_bMG2"/>
    <property type="match status" value="1"/>
</dbReference>
<dbReference type="SMART" id="SM01419">
    <property type="entry name" value="Thiol-ester_cl"/>
    <property type="match status" value="1"/>
</dbReference>
<dbReference type="SUPFAM" id="SSF48239">
    <property type="entry name" value="Terpenoid cyclases/Protein prenyltransferases"/>
    <property type="match status" value="1"/>
</dbReference>
<evidence type="ECO:0000313" key="10">
    <source>
        <dbReference type="Proteomes" id="UP000613160"/>
    </source>
</evidence>
<dbReference type="Pfam" id="PF01835">
    <property type="entry name" value="MG2"/>
    <property type="match status" value="1"/>
</dbReference>
<dbReference type="InterPro" id="IPR008930">
    <property type="entry name" value="Terpenoid_cyclase/PrenylTrfase"/>
</dbReference>
<keyword evidence="2 5" id="KW-0732">Signal</keyword>
<dbReference type="Pfam" id="PF17972">
    <property type="entry name" value="bMG5"/>
    <property type="match status" value="1"/>
</dbReference>
<dbReference type="Pfam" id="PF07678">
    <property type="entry name" value="TED_complement"/>
    <property type="match status" value="1"/>
</dbReference>
<dbReference type="GO" id="GO:0006508">
    <property type="term" value="P:proteolysis"/>
    <property type="evidence" value="ECO:0007669"/>
    <property type="project" value="InterPro"/>
</dbReference>
<evidence type="ECO:0000259" key="8">
    <source>
        <dbReference type="SMART" id="SM01360"/>
    </source>
</evidence>
<feature type="signal peptide" evidence="5">
    <location>
        <begin position="1"/>
        <end position="22"/>
    </location>
</feature>
<dbReference type="Gene3D" id="3.50.4.10">
    <property type="entry name" value="Hepatocyte Growth Factor"/>
    <property type="match status" value="1"/>
</dbReference>
<dbReference type="PANTHER" id="PTHR40094:SF1">
    <property type="entry name" value="UBIQUITIN DOMAIN-CONTAINING PROTEIN"/>
    <property type="match status" value="1"/>
</dbReference>
<protein>
    <submittedName>
        <fullName evidence="9">Membrane protein</fullName>
    </submittedName>
</protein>
<dbReference type="GO" id="GO:0005615">
    <property type="term" value="C:extracellular space"/>
    <property type="evidence" value="ECO:0007669"/>
    <property type="project" value="InterPro"/>
</dbReference>
<dbReference type="CDD" id="cd01100">
    <property type="entry name" value="APPLE_Factor_XI_like"/>
    <property type="match status" value="1"/>
</dbReference>
<dbReference type="InterPro" id="IPR051802">
    <property type="entry name" value="YfhM-like"/>
</dbReference>
<feature type="domain" description="Alpha-2-macroglobulin" evidence="8">
    <location>
        <begin position="1168"/>
        <end position="1257"/>
    </location>
</feature>
<evidence type="ECO:0000256" key="3">
    <source>
        <dbReference type="ARBA" id="ARBA00022737"/>
    </source>
</evidence>
<feature type="domain" description="Alpha-2-macroglobulin bait region" evidence="7">
    <location>
        <begin position="964"/>
        <end position="1108"/>
    </location>
</feature>
<dbReference type="Pfam" id="PF17962">
    <property type="entry name" value="bMG6"/>
    <property type="match status" value="1"/>
</dbReference>
<dbReference type="CDD" id="cd02891">
    <property type="entry name" value="A2M_like"/>
    <property type="match status" value="1"/>
</dbReference>
<evidence type="ECO:0000313" key="9">
    <source>
        <dbReference type="EMBL" id="GGD12160.1"/>
    </source>
</evidence>
<dbReference type="Proteomes" id="UP000613160">
    <property type="component" value="Unassembled WGS sequence"/>
</dbReference>
<keyword evidence="10" id="KW-1185">Reference proteome</keyword>
<evidence type="ECO:0000256" key="1">
    <source>
        <dbReference type="ARBA" id="ARBA00010556"/>
    </source>
</evidence>
<dbReference type="SMART" id="SM01360">
    <property type="entry name" value="A2M"/>
    <property type="match status" value="1"/>
</dbReference>
<dbReference type="SMART" id="SM01359">
    <property type="entry name" value="A2M_N_2"/>
    <property type="match status" value="1"/>
</dbReference>
<dbReference type="Pfam" id="PF07703">
    <property type="entry name" value="A2M_BRD"/>
    <property type="match status" value="1"/>
</dbReference>
<dbReference type="Pfam" id="PF00207">
    <property type="entry name" value="A2M"/>
    <property type="match status" value="1"/>
</dbReference>
<reference evidence="9" key="1">
    <citation type="journal article" date="2014" name="Int. J. Syst. Evol. Microbiol.">
        <title>Complete genome sequence of Corynebacterium casei LMG S-19264T (=DSM 44701T), isolated from a smear-ripened cheese.</title>
        <authorList>
            <consortium name="US DOE Joint Genome Institute (JGI-PGF)"/>
            <person name="Walter F."/>
            <person name="Albersmeier A."/>
            <person name="Kalinowski J."/>
            <person name="Ruckert C."/>
        </authorList>
    </citation>
    <scope>NUCLEOTIDE SEQUENCE</scope>
    <source>
        <strain evidence="9">CGMCC 1.15493</strain>
    </source>
</reference>
<comment type="similarity">
    <text evidence="1">Belongs to the protease inhibitor I39 (alpha-2-macroglobulin) family. Bacterial alpha-2-macroglobulin subfamily.</text>
</comment>
<dbReference type="InterPro" id="IPR002890">
    <property type="entry name" value="MG2"/>
</dbReference>
<name>A0A916XU70_9HYPH</name>
<accession>A0A916XU70</accession>
<dbReference type="Pfam" id="PF00024">
    <property type="entry name" value="PAN_1"/>
    <property type="match status" value="1"/>
</dbReference>
<dbReference type="EMBL" id="BMJJ01000003">
    <property type="protein sequence ID" value="GGD12160.1"/>
    <property type="molecule type" value="Genomic_DNA"/>
</dbReference>
<evidence type="ECO:0000256" key="2">
    <source>
        <dbReference type="ARBA" id="ARBA00022729"/>
    </source>
</evidence>
<dbReference type="InterPro" id="IPR041462">
    <property type="entry name" value="Bact_A2M_MG6"/>
</dbReference>